<reference evidence="1 2" key="1">
    <citation type="submission" date="2018-11" db="EMBL/GenBank/DDBJ databases">
        <authorList>
            <person name="Jang G.I."/>
            <person name="Hwang C.Y."/>
        </authorList>
    </citation>
    <scope>NUCLEOTIDE SEQUENCE [LARGE SCALE GENOMIC DNA]</scope>
    <source>
        <strain evidence="1 2">SSM26</strain>
    </source>
</reference>
<proteinExistence type="predicted"/>
<name>A0ABX9XG43_9PSED</name>
<sequence>MQPSQTELCPLCGNANQCNLADGAETTAPCWCFNVAVSKEALAQIPAEHINKACLCPRCAAGIANNAK</sequence>
<keyword evidence="2" id="KW-1185">Reference proteome</keyword>
<dbReference type="Pfam" id="PF14375">
    <property type="entry name" value="Cys_rich_CWC"/>
    <property type="match status" value="1"/>
</dbReference>
<accession>A0ABX9XG43</accession>
<gene>
    <name evidence="1" type="ORF">EF096_12655</name>
</gene>
<organism evidence="1 2">
    <name type="scientific">Pseudomonas neustonica</name>
    <dbReference type="NCBI Taxonomy" id="2487346"/>
    <lineage>
        <taxon>Bacteria</taxon>
        <taxon>Pseudomonadati</taxon>
        <taxon>Pseudomonadota</taxon>
        <taxon>Gammaproteobacteria</taxon>
        <taxon>Pseudomonadales</taxon>
        <taxon>Pseudomonadaceae</taxon>
        <taxon>Pseudomonas</taxon>
    </lineage>
</organism>
<comment type="caution">
    <text evidence="1">The sequence shown here is derived from an EMBL/GenBank/DDBJ whole genome shotgun (WGS) entry which is preliminary data.</text>
</comment>
<evidence type="ECO:0000313" key="1">
    <source>
        <dbReference type="EMBL" id="ROZ83340.1"/>
    </source>
</evidence>
<dbReference type="EMBL" id="RKKU01000016">
    <property type="protein sequence ID" value="ROZ83340.1"/>
    <property type="molecule type" value="Genomic_DNA"/>
</dbReference>
<dbReference type="RefSeq" id="WP_123890010.1">
    <property type="nucleotide sequence ID" value="NZ_RKKU01000016.1"/>
</dbReference>
<dbReference type="InterPro" id="IPR032720">
    <property type="entry name" value="Cys_rich_CWC"/>
</dbReference>
<evidence type="ECO:0000313" key="2">
    <source>
        <dbReference type="Proteomes" id="UP000275199"/>
    </source>
</evidence>
<dbReference type="Proteomes" id="UP000275199">
    <property type="component" value="Unassembled WGS sequence"/>
</dbReference>
<protein>
    <recommendedName>
        <fullName evidence="3">Cysteine-rich CWC family protein</fullName>
    </recommendedName>
</protein>
<evidence type="ECO:0008006" key="3">
    <source>
        <dbReference type="Google" id="ProtNLM"/>
    </source>
</evidence>